<evidence type="ECO:0000256" key="3">
    <source>
        <dbReference type="ARBA" id="ARBA00022960"/>
    </source>
</evidence>
<dbReference type="InterPro" id="IPR004391">
    <property type="entry name" value="Glu_race"/>
</dbReference>
<dbReference type="Gene3D" id="3.40.50.1860">
    <property type="match status" value="2"/>
</dbReference>
<dbReference type="InterPro" id="IPR018187">
    <property type="entry name" value="Asp/Glu_racemase_AS_1"/>
</dbReference>
<feature type="binding site" evidence="7">
    <location>
        <begin position="80"/>
        <end position="81"/>
    </location>
    <ligand>
        <name>substrate</name>
    </ligand>
</feature>
<evidence type="ECO:0000256" key="7">
    <source>
        <dbReference type="HAMAP-Rule" id="MF_00258"/>
    </source>
</evidence>
<dbReference type="PROSITE" id="PS00923">
    <property type="entry name" value="ASP_GLU_RACEMASE_1"/>
    <property type="match status" value="1"/>
</dbReference>
<dbReference type="SUPFAM" id="SSF53681">
    <property type="entry name" value="Aspartate/glutamate racemase"/>
    <property type="match status" value="2"/>
</dbReference>
<name>A0ABU7U3R9_9PROT</name>
<feature type="active site" description="Proton donor/acceptor" evidence="7">
    <location>
        <position position="79"/>
    </location>
</feature>
<keyword evidence="4 7" id="KW-0573">Peptidoglycan synthesis</keyword>
<reference evidence="8 9" key="1">
    <citation type="submission" date="2023-10" db="EMBL/GenBank/DDBJ databases">
        <title>Sorlinia euscelidii gen. nov., sp. nov., an acetic acid bacteria isolated from the gut of Euscelidius variegatus emitter.</title>
        <authorList>
            <person name="Michoud G."/>
            <person name="Marasco R."/>
            <person name="Seferji K."/>
            <person name="Gonella E."/>
            <person name="Garuglieri E."/>
            <person name="Alma A."/>
            <person name="Mapelli F."/>
            <person name="Borin S."/>
            <person name="Daffonchio D."/>
            <person name="Crotti E."/>
        </authorList>
    </citation>
    <scope>NUCLEOTIDE SEQUENCE [LARGE SCALE GENOMIC DNA]</scope>
    <source>
        <strain evidence="8 9">EV16P</strain>
    </source>
</reference>
<feature type="binding site" evidence="7">
    <location>
        <begin position="47"/>
        <end position="48"/>
    </location>
    <ligand>
        <name>substrate</name>
    </ligand>
</feature>
<dbReference type="Proteomes" id="UP001312908">
    <property type="component" value="Unassembled WGS sequence"/>
</dbReference>
<dbReference type="HAMAP" id="MF_00258">
    <property type="entry name" value="Glu_racemase"/>
    <property type="match status" value="1"/>
</dbReference>
<gene>
    <name evidence="7" type="primary">murI</name>
    <name evidence="8" type="ORF">DOFOFD_09020</name>
</gene>
<evidence type="ECO:0000313" key="8">
    <source>
        <dbReference type="EMBL" id="MEE8659153.1"/>
    </source>
</evidence>
<dbReference type="EMBL" id="JAWJZY010000003">
    <property type="protein sequence ID" value="MEE8659153.1"/>
    <property type="molecule type" value="Genomic_DNA"/>
</dbReference>
<evidence type="ECO:0000256" key="5">
    <source>
        <dbReference type="ARBA" id="ARBA00023235"/>
    </source>
</evidence>
<keyword evidence="3 7" id="KW-0133">Cell shape</keyword>
<keyword evidence="6 7" id="KW-0961">Cell wall biogenesis/degradation</keyword>
<comment type="similarity">
    <text evidence="7">Belongs to the aspartate/glutamate racemases family.</text>
</comment>
<evidence type="ECO:0000313" key="9">
    <source>
        <dbReference type="Proteomes" id="UP001312908"/>
    </source>
</evidence>
<feature type="binding site" evidence="7">
    <location>
        <begin position="14"/>
        <end position="15"/>
    </location>
    <ligand>
        <name>substrate</name>
    </ligand>
</feature>
<dbReference type="EC" id="5.1.1.3" evidence="2 7"/>
<accession>A0ABU7U3R9</accession>
<sequence length="286" mass="30654">MTPSPSPRHVLVFDSGIGGLGVVNALRQMGDIALRIDYLADNAVFPYGEQPDEMLSARIISLIHAAVRAGQPDAVIIACNTASTLALGALRDALTVPFIGCVPPVRWAARETKTGIFAILATAATARRPYLAALKEDFAPKEIMIIHGGRQLADLAERAFVGEAISQDAVRAELDAVFTQLHGEQVDVIGLGCTHYTFLREALQSASPPHVTLLDPAEAVARQALKILAEQPTHMKDDASVTNIAGKGRFMMTAAPCDPGSLRKAIKRFGYEDFSLWDSDKASLPD</sequence>
<evidence type="ECO:0000256" key="1">
    <source>
        <dbReference type="ARBA" id="ARBA00001602"/>
    </source>
</evidence>
<protein>
    <recommendedName>
        <fullName evidence="2 7">Glutamate racemase</fullName>
        <ecNumber evidence="2 7">5.1.1.3</ecNumber>
    </recommendedName>
</protein>
<feature type="binding site" evidence="7">
    <location>
        <begin position="194"/>
        <end position="195"/>
    </location>
    <ligand>
        <name>substrate</name>
    </ligand>
</feature>
<comment type="catalytic activity">
    <reaction evidence="1 7">
        <text>L-glutamate = D-glutamate</text>
        <dbReference type="Rhea" id="RHEA:12813"/>
        <dbReference type="ChEBI" id="CHEBI:29985"/>
        <dbReference type="ChEBI" id="CHEBI:29986"/>
        <dbReference type="EC" id="5.1.1.3"/>
    </reaction>
</comment>
<comment type="pathway">
    <text evidence="7">Cell wall biogenesis; peptidoglycan biosynthesis.</text>
</comment>
<dbReference type="Pfam" id="PF01177">
    <property type="entry name" value="Asp_Glu_race"/>
    <property type="match status" value="1"/>
</dbReference>
<keyword evidence="9" id="KW-1185">Reference proteome</keyword>
<evidence type="ECO:0000256" key="6">
    <source>
        <dbReference type="ARBA" id="ARBA00023316"/>
    </source>
</evidence>
<dbReference type="PANTHER" id="PTHR21198:SF3">
    <property type="entry name" value="GLUTAMATE RACEMASE"/>
    <property type="match status" value="1"/>
</dbReference>
<evidence type="ECO:0000256" key="2">
    <source>
        <dbReference type="ARBA" id="ARBA00013090"/>
    </source>
</evidence>
<comment type="function">
    <text evidence="7">Provides the (R)-glutamate required for cell wall biosynthesis.</text>
</comment>
<dbReference type="InterPro" id="IPR001920">
    <property type="entry name" value="Asp/Glu_race"/>
</dbReference>
<dbReference type="RefSeq" id="WP_394820002.1">
    <property type="nucleotide sequence ID" value="NZ_JAWJZY010000003.1"/>
</dbReference>
<keyword evidence="5 7" id="KW-0413">Isomerase</keyword>
<proteinExistence type="inferred from homology"/>
<feature type="active site" description="Proton donor/acceptor" evidence="7">
    <location>
        <position position="193"/>
    </location>
</feature>
<comment type="caution">
    <text evidence="8">The sequence shown here is derived from an EMBL/GenBank/DDBJ whole genome shotgun (WGS) entry which is preliminary data.</text>
</comment>
<dbReference type="PANTHER" id="PTHR21198">
    <property type="entry name" value="GLUTAMATE RACEMASE"/>
    <property type="match status" value="1"/>
</dbReference>
<organism evidence="8 9">
    <name type="scientific">Sorlinia euscelidii</name>
    <dbReference type="NCBI Taxonomy" id="3081148"/>
    <lineage>
        <taxon>Bacteria</taxon>
        <taxon>Pseudomonadati</taxon>
        <taxon>Pseudomonadota</taxon>
        <taxon>Alphaproteobacteria</taxon>
        <taxon>Acetobacterales</taxon>
        <taxon>Acetobacteraceae</taxon>
        <taxon>Sorlinia</taxon>
    </lineage>
</organism>
<dbReference type="InterPro" id="IPR015942">
    <property type="entry name" value="Asp/Glu/hydantoin_racemase"/>
</dbReference>
<evidence type="ECO:0000256" key="4">
    <source>
        <dbReference type="ARBA" id="ARBA00022984"/>
    </source>
</evidence>